<proteinExistence type="predicted"/>
<dbReference type="CDD" id="cd06571">
    <property type="entry name" value="Bac_DnaA_C"/>
    <property type="match status" value="1"/>
</dbReference>
<comment type="caution">
    <text evidence="3">The sequence shown here is derived from an EMBL/GenBank/DDBJ whole genome shotgun (WGS) entry which is preliminary data.</text>
</comment>
<keyword evidence="4" id="KW-1185">Reference proteome</keyword>
<dbReference type="SUPFAM" id="SSF48295">
    <property type="entry name" value="TrpR-like"/>
    <property type="match status" value="1"/>
</dbReference>
<dbReference type="Gene3D" id="1.10.1750.10">
    <property type="match status" value="1"/>
</dbReference>
<feature type="region of interest" description="Disordered" evidence="1">
    <location>
        <begin position="1"/>
        <end position="26"/>
    </location>
</feature>
<gene>
    <name evidence="3" type="ORF">BTR14_05480</name>
</gene>
<dbReference type="InterPro" id="IPR013159">
    <property type="entry name" value="DnaA_C"/>
</dbReference>
<sequence length="140" mass="14976">MPVAAVTGRASAPAPHQPPLRPVPGVKGTAAALSERCSAVQTLVQEMAALASERVAMRRSRRRSRCHVRQIAMYLCHVVLQMSLTDIGAGFGRDRTTAGHACNVVEDLRDDPVYDAFLSTLERVVQAVFPRAAQGGAIDA</sequence>
<accession>A0ABX3PHD4</accession>
<dbReference type="InterPro" id="IPR010921">
    <property type="entry name" value="Trp_repressor/repl_initiator"/>
</dbReference>
<evidence type="ECO:0000259" key="2">
    <source>
        <dbReference type="SMART" id="SM00760"/>
    </source>
</evidence>
<dbReference type="Pfam" id="PF08299">
    <property type="entry name" value="Bac_DnaA_C"/>
    <property type="match status" value="1"/>
</dbReference>
<feature type="domain" description="Chromosomal replication initiator DnaA C-terminal" evidence="2">
    <location>
        <begin position="36"/>
        <end position="105"/>
    </location>
</feature>
<evidence type="ECO:0000256" key="1">
    <source>
        <dbReference type="SAM" id="MobiDB-lite"/>
    </source>
</evidence>
<evidence type="ECO:0000313" key="4">
    <source>
        <dbReference type="Proteomes" id="UP000192652"/>
    </source>
</evidence>
<evidence type="ECO:0000313" key="3">
    <source>
        <dbReference type="EMBL" id="OQP87546.1"/>
    </source>
</evidence>
<dbReference type="EMBL" id="MSPX01000003">
    <property type="protein sequence ID" value="OQP87546.1"/>
    <property type="molecule type" value="Genomic_DNA"/>
</dbReference>
<organism evidence="3 4">
    <name type="scientific">Xaviernesmea rhizosphaerae</name>
    <dbReference type="NCBI Taxonomy" id="1672749"/>
    <lineage>
        <taxon>Bacteria</taxon>
        <taxon>Pseudomonadati</taxon>
        <taxon>Pseudomonadota</taxon>
        <taxon>Alphaproteobacteria</taxon>
        <taxon>Hyphomicrobiales</taxon>
        <taxon>Rhizobiaceae</taxon>
        <taxon>Rhizobium/Agrobacterium group</taxon>
        <taxon>Xaviernesmea</taxon>
    </lineage>
</organism>
<protein>
    <recommendedName>
        <fullName evidence="2">Chromosomal replication initiator DnaA C-terminal domain-containing protein</fullName>
    </recommendedName>
</protein>
<dbReference type="SMART" id="SM00760">
    <property type="entry name" value="Bac_DnaA_C"/>
    <property type="match status" value="1"/>
</dbReference>
<dbReference type="Proteomes" id="UP000192652">
    <property type="component" value="Unassembled WGS sequence"/>
</dbReference>
<reference evidence="3 4" key="1">
    <citation type="journal article" date="2017" name="Antonie Van Leeuwenhoek">
        <title>Rhizobium rhizosphaerae sp. nov., a novel species isolated from rice rhizosphere.</title>
        <authorList>
            <person name="Zhao J.J."/>
            <person name="Zhang J."/>
            <person name="Zhang R.J."/>
            <person name="Zhang C.W."/>
            <person name="Yin H.Q."/>
            <person name="Zhang X.X."/>
        </authorList>
    </citation>
    <scope>NUCLEOTIDE SEQUENCE [LARGE SCALE GENOMIC DNA]</scope>
    <source>
        <strain evidence="3 4">RD15</strain>
    </source>
</reference>
<name>A0ABX3PHD4_9HYPH</name>